<evidence type="ECO:0008006" key="4">
    <source>
        <dbReference type="Google" id="ProtNLM"/>
    </source>
</evidence>
<feature type="region of interest" description="Disordered" evidence="1">
    <location>
        <begin position="35"/>
        <end position="72"/>
    </location>
</feature>
<reference evidence="2" key="1">
    <citation type="submission" date="2022-06" db="EMBL/GenBank/DDBJ databases">
        <authorList>
            <person name="Berger JAMES D."/>
            <person name="Berger JAMES D."/>
        </authorList>
    </citation>
    <scope>NUCLEOTIDE SEQUENCE [LARGE SCALE GENOMIC DNA]</scope>
</reference>
<dbReference type="AlphaFoldDB" id="A0AA85J1C7"/>
<evidence type="ECO:0000313" key="2">
    <source>
        <dbReference type="Proteomes" id="UP000050795"/>
    </source>
</evidence>
<proteinExistence type="predicted"/>
<dbReference type="Proteomes" id="UP000050795">
    <property type="component" value="Unassembled WGS sequence"/>
</dbReference>
<evidence type="ECO:0000256" key="1">
    <source>
        <dbReference type="SAM" id="MobiDB-lite"/>
    </source>
</evidence>
<organism evidence="2 3">
    <name type="scientific">Trichobilharzia regenti</name>
    <name type="common">Nasal bird schistosome</name>
    <dbReference type="NCBI Taxonomy" id="157069"/>
    <lineage>
        <taxon>Eukaryota</taxon>
        <taxon>Metazoa</taxon>
        <taxon>Spiralia</taxon>
        <taxon>Lophotrochozoa</taxon>
        <taxon>Platyhelminthes</taxon>
        <taxon>Trematoda</taxon>
        <taxon>Digenea</taxon>
        <taxon>Strigeidida</taxon>
        <taxon>Schistosomatoidea</taxon>
        <taxon>Schistosomatidae</taxon>
        <taxon>Trichobilharzia</taxon>
    </lineage>
</organism>
<accession>A0AA85J1C7</accession>
<keyword evidence="2" id="KW-1185">Reference proteome</keyword>
<sequence>MDKTEIITKTDDSTVVKRKKSSKFGRFLSHLKRKSHHTATATSTTDMSKSKISLSSVQEPSTASISSTNTHHHTHGCSTFSNWFNKNKENVHDKRSSVKHKKYKEVQGTVIFDQTTHSDVYDRILKNSILGTKLVKKAVICNRNSGAINAYGPEDFTPSVEQINKFLMLSQAERADRVILDKHFDIGMDKCLYKDVEDDTGVLIADVIQYYTIPNANEHTNTASKYELAGLLTKNSILISIYVAEHKIKESKQLLLEMRDYLDAQGM</sequence>
<protein>
    <recommendedName>
        <fullName evidence="4">Profilin</fullName>
    </recommendedName>
</protein>
<evidence type="ECO:0000313" key="3">
    <source>
        <dbReference type="WBParaSite" id="TREG1_123660.1"/>
    </source>
</evidence>
<name>A0AA85J1C7_TRIRE</name>
<dbReference type="WBParaSite" id="TREG1_123660.1">
    <property type="protein sequence ID" value="TREG1_123660.1"/>
    <property type="gene ID" value="TREG1_123660"/>
</dbReference>
<reference evidence="3" key="2">
    <citation type="submission" date="2023-11" db="UniProtKB">
        <authorList>
            <consortium name="WormBaseParasite"/>
        </authorList>
    </citation>
    <scope>IDENTIFICATION</scope>
</reference>
<feature type="compositionally biased region" description="Polar residues" evidence="1">
    <location>
        <begin position="46"/>
        <end position="60"/>
    </location>
</feature>